<keyword evidence="7" id="KW-1185">Reference proteome</keyword>
<comment type="similarity">
    <text evidence="2">Belongs to the prokaryotic sulfate-binding protein family.</text>
</comment>
<reference evidence="6 7" key="1">
    <citation type="submission" date="2017-06" db="EMBL/GenBank/DDBJ databases">
        <title>Genome sequencing of cyanobaciteial culture collection at National Institute for Environmental Studies (NIES).</title>
        <authorList>
            <person name="Hirose Y."/>
            <person name="Shimura Y."/>
            <person name="Fujisawa T."/>
            <person name="Nakamura Y."/>
            <person name="Kawachi M."/>
        </authorList>
    </citation>
    <scope>NUCLEOTIDE SEQUENCE [LARGE SCALE GENOMIC DNA]</scope>
    <source>
        <strain evidence="6 7">NIES-267</strain>
    </source>
</reference>
<dbReference type="GO" id="GO:0042597">
    <property type="term" value="C:periplasmic space"/>
    <property type="evidence" value="ECO:0007669"/>
    <property type="project" value="UniProtKB-SubCell"/>
</dbReference>
<keyword evidence="3" id="KW-0813">Transport</keyword>
<dbReference type="Pfam" id="PF13531">
    <property type="entry name" value="SBP_bac_11"/>
    <property type="match status" value="1"/>
</dbReference>
<name>A0A1Z4M1B1_9CYAN</name>
<evidence type="ECO:0000256" key="2">
    <source>
        <dbReference type="ARBA" id="ARBA00006099"/>
    </source>
</evidence>
<dbReference type="OrthoDB" id="9802127at2"/>
<sequence length="355" mass="39406">MGLLRFVTRLMKRGGIKSFGLLFLLGLGLSVSLVSCSASNAQDSQRVDLTLVSYAVTKPAYREIIPQFVQEWKQKHNQTVRFYESYGASGAQTRAVVDGLDADVVELALALDMKRIEKAGLIQPGWENEAPNNSMVTQSVAALVTREGNPKQIKTWEDLTQEDISIITANPKTSGVARWNFLALYGSQAETGKESTALDFTNKVYQNVPILPRDAREASDAFFNQGQGDVLINYENELILAGLKGKPSDYIVPETNILIENPVAVIDKNVEKHGNREVAEAFVKYLFTPAAQREFSKIGFRPVNQVVKEEFSEKYPQVKTLFTVEELGGWDKLQDKFFADGAAFDEIQKRIGNGG</sequence>
<comment type="subcellular location">
    <subcellularLocation>
        <location evidence="1">Periplasm</location>
    </subcellularLocation>
</comment>
<dbReference type="GO" id="GO:0140104">
    <property type="term" value="F:molecular carrier activity"/>
    <property type="evidence" value="ECO:0007669"/>
    <property type="project" value="InterPro"/>
</dbReference>
<dbReference type="PANTHER" id="PTHR30368">
    <property type="entry name" value="SULFATE-BINDING PROTEIN"/>
    <property type="match status" value="1"/>
</dbReference>
<organism evidence="6 7">
    <name type="scientific">Calothrix parasitica NIES-267</name>
    <dbReference type="NCBI Taxonomy" id="1973488"/>
    <lineage>
        <taxon>Bacteria</taxon>
        <taxon>Bacillati</taxon>
        <taxon>Cyanobacteriota</taxon>
        <taxon>Cyanophyceae</taxon>
        <taxon>Nostocales</taxon>
        <taxon>Calotrichaceae</taxon>
        <taxon>Calothrix</taxon>
    </lineage>
</organism>
<dbReference type="GO" id="GO:1901681">
    <property type="term" value="F:sulfur compound binding"/>
    <property type="evidence" value="ECO:0007669"/>
    <property type="project" value="InterPro"/>
</dbReference>
<keyword evidence="4" id="KW-0732">Signal</keyword>
<evidence type="ECO:0000256" key="1">
    <source>
        <dbReference type="ARBA" id="ARBA00004418"/>
    </source>
</evidence>
<dbReference type="AlphaFoldDB" id="A0A1Z4M1B1"/>
<dbReference type="Proteomes" id="UP000218418">
    <property type="component" value="Chromosome"/>
</dbReference>
<dbReference type="GO" id="GO:1902358">
    <property type="term" value="P:sulfate transmembrane transport"/>
    <property type="evidence" value="ECO:0007669"/>
    <property type="project" value="InterPro"/>
</dbReference>
<evidence type="ECO:0000313" key="6">
    <source>
        <dbReference type="EMBL" id="BAY87158.1"/>
    </source>
</evidence>
<dbReference type="Gene3D" id="3.40.190.10">
    <property type="entry name" value="Periplasmic binding protein-like II"/>
    <property type="match status" value="2"/>
</dbReference>
<dbReference type="CDD" id="cd01005">
    <property type="entry name" value="PBP2_CysP"/>
    <property type="match status" value="1"/>
</dbReference>
<keyword evidence="5" id="KW-0574">Periplasm</keyword>
<evidence type="ECO:0000256" key="5">
    <source>
        <dbReference type="ARBA" id="ARBA00022764"/>
    </source>
</evidence>
<evidence type="ECO:0000313" key="7">
    <source>
        <dbReference type="Proteomes" id="UP000218418"/>
    </source>
</evidence>
<dbReference type="NCBIfam" id="TIGR00971">
    <property type="entry name" value="3a0106s03"/>
    <property type="match status" value="1"/>
</dbReference>
<dbReference type="PROSITE" id="PS00757">
    <property type="entry name" value="PROK_SULFATE_BIND_2"/>
    <property type="match status" value="1"/>
</dbReference>
<dbReference type="EMBL" id="AP018227">
    <property type="protein sequence ID" value="BAY87158.1"/>
    <property type="molecule type" value="Genomic_DNA"/>
</dbReference>
<dbReference type="InterPro" id="IPR005669">
    <property type="entry name" value="Thiosulph/SO4-bd"/>
</dbReference>
<dbReference type="PANTHER" id="PTHR30368:SF2">
    <property type="entry name" value="SULFATE-BINDING PROTEIN"/>
    <property type="match status" value="1"/>
</dbReference>
<dbReference type="SUPFAM" id="SSF53850">
    <property type="entry name" value="Periplasmic binding protein-like II"/>
    <property type="match status" value="1"/>
</dbReference>
<gene>
    <name evidence="6" type="ORF">NIES267_66760</name>
</gene>
<protein>
    <submittedName>
        <fullName evidence="6">Sulfate ABC transporter periplasmic sulfate-binding protein</fullName>
    </submittedName>
</protein>
<proteinExistence type="inferred from homology"/>
<evidence type="ECO:0000256" key="3">
    <source>
        <dbReference type="ARBA" id="ARBA00022448"/>
    </source>
</evidence>
<evidence type="ECO:0000256" key="4">
    <source>
        <dbReference type="ARBA" id="ARBA00022729"/>
    </source>
</evidence>
<dbReference type="InterPro" id="IPR034408">
    <property type="entry name" value="Sulphate/thiosulphate_BS"/>
</dbReference>
<accession>A0A1Z4M1B1</accession>